<dbReference type="Proteomes" id="UP001499843">
    <property type="component" value="Unassembled WGS sequence"/>
</dbReference>
<feature type="region of interest" description="Disordered" evidence="1">
    <location>
        <begin position="74"/>
        <end position="93"/>
    </location>
</feature>
<accession>A0ABP5PYI2</accession>
<dbReference type="RefSeq" id="WP_344496358.1">
    <property type="nucleotide sequence ID" value="NZ_BAAAQX010000076.1"/>
</dbReference>
<protein>
    <recommendedName>
        <fullName evidence="4">Transposase</fullName>
    </recommendedName>
</protein>
<name>A0ABP5PYI2_9ACTN</name>
<evidence type="ECO:0000256" key="1">
    <source>
        <dbReference type="SAM" id="MobiDB-lite"/>
    </source>
</evidence>
<keyword evidence="3" id="KW-1185">Reference proteome</keyword>
<sequence>MTAGVTSSAPTPACDFCTVDTATLRRLYVIFVVEVGTRFVHVLGVTAHPDGAWVAPQARNLLAKLTNRARTFRVPDQGSGHEVHRHLRQSRMR</sequence>
<comment type="caution">
    <text evidence="2">The sequence shown here is derived from an EMBL/GenBank/DDBJ whole genome shotgun (WGS) entry which is preliminary data.</text>
</comment>
<organism evidence="2 3">
    <name type="scientific">Nonomuraea monospora</name>
    <dbReference type="NCBI Taxonomy" id="568818"/>
    <lineage>
        <taxon>Bacteria</taxon>
        <taxon>Bacillati</taxon>
        <taxon>Actinomycetota</taxon>
        <taxon>Actinomycetes</taxon>
        <taxon>Streptosporangiales</taxon>
        <taxon>Streptosporangiaceae</taxon>
        <taxon>Nonomuraea</taxon>
    </lineage>
</organism>
<proteinExistence type="predicted"/>
<evidence type="ECO:0000313" key="2">
    <source>
        <dbReference type="EMBL" id="GAA2219465.1"/>
    </source>
</evidence>
<feature type="compositionally biased region" description="Basic residues" evidence="1">
    <location>
        <begin position="83"/>
        <end position="93"/>
    </location>
</feature>
<dbReference type="EMBL" id="BAAAQX010000076">
    <property type="protein sequence ID" value="GAA2219465.1"/>
    <property type="molecule type" value="Genomic_DNA"/>
</dbReference>
<evidence type="ECO:0000313" key="3">
    <source>
        <dbReference type="Proteomes" id="UP001499843"/>
    </source>
</evidence>
<evidence type="ECO:0008006" key="4">
    <source>
        <dbReference type="Google" id="ProtNLM"/>
    </source>
</evidence>
<gene>
    <name evidence="2" type="ORF">GCM10009850_120780</name>
</gene>
<reference evidence="3" key="1">
    <citation type="journal article" date="2019" name="Int. J. Syst. Evol. Microbiol.">
        <title>The Global Catalogue of Microorganisms (GCM) 10K type strain sequencing project: providing services to taxonomists for standard genome sequencing and annotation.</title>
        <authorList>
            <consortium name="The Broad Institute Genomics Platform"/>
            <consortium name="The Broad Institute Genome Sequencing Center for Infectious Disease"/>
            <person name="Wu L."/>
            <person name="Ma J."/>
        </authorList>
    </citation>
    <scope>NUCLEOTIDE SEQUENCE [LARGE SCALE GENOMIC DNA]</scope>
    <source>
        <strain evidence="3">JCM 16114</strain>
    </source>
</reference>